<comment type="caution">
    <text evidence="2">The sequence shown here is derived from an EMBL/GenBank/DDBJ whole genome shotgun (WGS) entry which is preliminary data.</text>
</comment>
<dbReference type="InterPro" id="IPR029071">
    <property type="entry name" value="Ubiquitin-like_domsf"/>
</dbReference>
<evidence type="ECO:0000313" key="2">
    <source>
        <dbReference type="EMBL" id="KAF4677029.1"/>
    </source>
</evidence>
<dbReference type="GO" id="GO:0003723">
    <property type="term" value="F:RNA binding"/>
    <property type="evidence" value="ECO:0007669"/>
    <property type="project" value="TreeGrafter"/>
</dbReference>
<dbReference type="AlphaFoldDB" id="A0A7J6MZG9"/>
<evidence type="ECO:0000313" key="3">
    <source>
        <dbReference type="Proteomes" id="UP000591131"/>
    </source>
</evidence>
<feature type="domain" description="Ubiquitin-like" evidence="1">
    <location>
        <begin position="1"/>
        <end position="71"/>
    </location>
</feature>
<keyword evidence="3" id="KW-1185">Reference proteome</keyword>
<dbReference type="PANTHER" id="PTHR16470:SF0">
    <property type="entry name" value="UBIQUITIN DOMAIN-CONTAINING PROTEIN UBFD1"/>
    <property type="match status" value="1"/>
</dbReference>
<dbReference type="PANTHER" id="PTHR16470">
    <property type="entry name" value="UBIQUITIN DOMAIN-CONTAINING PROTEIN UBFD1"/>
    <property type="match status" value="1"/>
</dbReference>
<proteinExistence type="predicted"/>
<name>A0A7J6MZG9_PERCH</name>
<gene>
    <name evidence="2" type="ORF">FOL47_003762</name>
</gene>
<dbReference type="Pfam" id="PF00240">
    <property type="entry name" value="ubiquitin"/>
    <property type="match status" value="1"/>
</dbReference>
<dbReference type="Gene3D" id="3.10.20.90">
    <property type="entry name" value="Phosphatidylinositol 3-kinase Catalytic Subunit, Chain A, domain 1"/>
    <property type="match status" value="1"/>
</dbReference>
<dbReference type="Proteomes" id="UP000591131">
    <property type="component" value="Unassembled WGS sequence"/>
</dbReference>
<evidence type="ECO:0000259" key="1">
    <source>
        <dbReference type="PROSITE" id="PS50053"/>
    </source>
</evidence>
<dbReference type="InterPro" id="IPR000626">
    <property type="entry name" value="Ubiquitin-like_dom"/>
</dbReference>
<dbReference type="EMBL" id="JAAPAO010000022">
    <property type="protein sequence ID" value="KAF4677029.1"/>
    <property type="molecule type" value="Genomic_DNA"/>
</dbReference>
<accession>A0A7J6MZG9</accession>
<reference evidence="2 3" key="1">
    <citation type="submission" date="2020-04" db="EMBL/GenBank/DDBJ databases">
        <title>Perkinsus chesapeaki whole genome sequence.</title>
        <authorList>
            <person name="Bogema D.R."/>
        </authorList>
    </citation>
    <scope>NUCLEOTIDE SEQUENCE [LARGE SCALE GENOMIC DNA]</scope>
    <source>
        <strain evidence="2">ATCC PRA-425</strain>
    </source>
</reference>
<dbReference type="SUPFAM" id="SSF54236">
    <property type="entry name" value="Ubiquitin-like"/>
    <property type="match status" value="1"/>
</dbReference>
<dbReference type="GO" id="GO:0045296">
    <property type="term" value="F:cadherin binding"/>
    <property type="evidence" value="ECO:0007669"/>
    <property type="project" value="TreeGrafter"/>
</dbReference>
<sequence>MITVIAGKERYTCKVEGDTKVVEVKEQLEPLTGVPIKGQRLLVKGKEREDSLVLSSIGIKEGSKVMLLFTKEYQVREFSKHANTPQEKPLHQGISRVNEAPPVVDITVGEGDSVYAVLKIKSGSKEHVGRYHVKCMSGEVTMESIKAAIGRVTNVRAEYMRLLAKGKEVDGSTAVKEVTAAGSSLEMLMLFKYGYHMQVEGSEWLKQRQGELDALKAKLDRMENSLSHRGGDLAEFVMKLRKLGELVGSYLESVDHVTVNDSLMPEMKQLKEDLLAADRRVKELNSRVPLV</sequence>
<organism evidence="2 3">
    <name type="scientific">Perkinsus chesapeaki</name>
    <name type="common">Clam parasite</name>
    <name type="synonym">Perkinsus andrewsi</name>
    <dbReference type="NCBI Taxonomy" id="330153"/>
    <lineage>
        <taxon>Eukaryota</taxon>
        <taxon>Sar</taxon>
        <taxon>Alveolata</taxon>
        <taxon>Perkinsozoa</taxon>
        <taxon>Perkinsea</taxon>
        <taxon>Perkinsida</taxon>
        <taxon>Perkinsidae</taxon>
        <taxon>Perkinsus</taxon>
    </lineage>
</organism>
<protein>
    <recommendedName>
        <fullName evidence="1">Ubiquitin-like domain-containing protein</fullName>
    </recommendedName>
</protein>
<dbReference type="PROSITE" id="PS50053">
    <property type="entry name" value="UBIQUITIN_2"/>
    <property type="match status" value="1"/>
</dbReference>
<dbReference type="OrthoDB" id="333239at2759"/>
<dbReference type="InterPro" id="IPR039120">
    <property type="entry name" value="UBFD1"/>
</dbReference>
<dbReference type="SMART" id="SM00213">
    <property type="entry name" value="UBQ"/>
    <property type="match status" value="1"/>
</dbReference>